<keyword evidence="4 6" id="KW-0315">Glutamine amidotransferase</keyword>
<evidence type="ECO:0000259" key="8">
    <source>
        <dbReference type="Pfam" id="PF01656"/>
    </source>
</evidence>
<feature type="domain" description="Aminotransferase class I/classII large" evidence="7">
    <location>
        <begin position="23"/>
        <end position="346"/>
    </location>
</feature>
<dbReference type="NCBIfam" id="TIGR00313">
    <property type="entry name" value="cobQ"/>
    <property type="match status" value="1"/>
</dbReference>
<evidence type="ECO:0000256" key="1">
    <source>
        <dbReference type="ARBA" id="ARBA00003444"/>
    </source>
</evidence>
<dbReference type="CDD" id="cd01750">
    <property type="entry name" value="GATase1_CobQ"/>
    <property type="match status" value="1"/>
</dbReference>
<comment type="function">
    <text evidence="1">Decarboxylates L-threonine-O-3-phosphate to yield (R)-1-amino-2-propanol O-2-phosphate, the precursor for the linkage between the nucleotide loop and the corrin ring in cobalamin.</text>
</comment>
<evidence type="ECO:0000256" key="6">
    <source>
        <dbReference type="HAMAP-Rule" id="MF_00028"/>
    </source>
</evidence>
<dbReference type="InterPro" id="IPR015422">
    <property type="entry name" value="PyrdxlP-dep_Trfase_small"/>
</dbReference>
<evidence type="ECO:0000256" key="3">
    <source>
        <dbReference type="ARBA" id="ARBA00022573"/>
    </source>
</evidence>
<reference evidence="10" key="1">
    <citation type="submission" date="2022-04" db="EMBL/GenBank/DDBJ databases">
        <title>Desulfatitalea alkaliphila sp. nov., a novel anaerobic sulfate-reducing bacterium isolated from terrestrial mud volcano, Taman Peninsula, Russia.</title>
        <authorList>
            <person name="Khomyakova M.A."/>
            <person name="Merkel A.Y."/>
            <person name="Slobodkin A.I."/>
        </authorList>
    </citation>
    <scope>NUCLEOTIDE SEQUENCE</scope>
    <source>
        <strain evidence="10">M08but</strain>
    </source>
</reference>
<dbReference type="PROSITE" id="PS00105">
    <property type="entry name" value="AA_TRANSFER_CLASS_1"/>
    <property type="match status" value="1"/>
</dbReference>
<dbReference type="Proteomes" id="UP001165427">
    <property type="component" value="Unassembled WGS sequence"/>
</dbReference>
<feature type="active site" evidence="6">
    <location>
        <position position="802"/>
    </location>
</feature>
<gene>
    <name evidence="6" type="primary">cobQ</name>
    <name evidence="10" type="ORF">MRX98_05065</name>
</gene>
<dbReference type="NCBIfam" id="TIGR01140">
    <property type="entry name" value="L_thr_O3P_dcar"/>
    <property type="match status" value="1"/>
</dbReference>
<dbReference type="CDD" id="cd05389">
    <property type="entry name" value="CobQ_N"/>
    <property type="match status" value="1"/>
</dbReference>
<comment type="similarity">
    <text evidence="6">Belongs to the CobB/CobQ family. CobQ subfamily.</text>
</comment>
<feature type="domain" description="CobQ/CobB/MinD/ParA nucleotide binding" evidence="8">
    <location>
        <begin position="371"/>
        <end position="596"/>
    </location>
</feature>
<dbReference type="EMBL" id="JALJRB010000004">
    <property type="protein sequence ID" value="MCJ8499935.1"/>
    <property type="molecule type" value="Genomic_DNA"/>
</dbReference>
<evidence type="ECO:0000313" key="10">
    <source>
        <dbReference type="EMBL" id="MCJ8499935.1"/>
    </source>
</evidence>
<name>A0AA41UHS2_9BACT</name>
<evidence type="ECO:0000259" key="9">
    <source>
        <dbReference type="Pfam" id="PF07685"/>
    </source>
</evidence>
<dbReference type="InterPro" id="IPR002586">
    <property type="entry name" value="CobQ/CobB/MinD/ParA_Nub-bd_dom"/>
</dbReference>
<dbReference type="HAMAP" id="MF_00028">
    <property type="entry name" value="CobQ"/>
    <property type="match status" value="1"/>
</dbReference>
<evidence type="ECO:0000259" key="7">
    <source>
        <dbReference type="Pfam" id="PF00155"/>
    </source>
</evidence>
<proteinExistence type="inferred from homology"/>
<dbReference type="Pfam" id="PF00155">
    <property type="entry name" value="Aminotran_1_2"/>
    <property type="match status" value="1"/>
</dbReference>
<dbReference type="RefSeq" id="WP_246903625.1">
    <property type="nucleotide sequence ID" value="NZ_JALJRB010000004.1"/>
</dbReference>
<feature type="active site" description="Nucleophile" evidence="6">
    <location>
        <position position="703"/>
    </location>
</feature>
<evidence type="ECO:0000256" key="2">
    <source>
        <dbReference type="ARBA" id="ARBA00004953"/>
    </source>
</evidence>
<dbReference type="InterPro" id="IPR027417">
    <property type="entry name" value="P-loop_NTPase"/>
</dbReference>
<dbReference type="PROSITE" id="PS51273">
    <property type="entry name" value="GATASE_TYPE_1"/>
    <property type="match status" value="1"/>
</dbReference>
<dbReference type="AlphaFoldDB" id="A0AA41UHS2"/>
<dbReference type="InterPro" id="IPR029062">
    <property type="entry name" value="Class_I_gatase-like"/>
</dbReference>
<dbReference type="GO" id="GO:0048472">
    <property type="term" value="F:threonine-phosphate decarboxylase activity"/>
    <property type="evidence" value="ECO:0007669"/>
    <property type="project" value="UniProtKB-EC"/>
</dbReference>
<dbReference type="InterPro" id="IPR011698">
    <property type="entry name" value="GATase_3"/>
</dbReference>
<dbReference type="InterPro" id="IPR004838">
    <property type="entry name" value="NHTrfase_class1_PyrdxlP-BS"/>
</dbReference>
<dbReference type="InterPro" id="IPR033949">
    <property type="entry name" value="CobQ_GATase1"/>
</dbReference>
<evidence type="ECO:0000256" key="5">
    <source>
        <dbReference type="ARBA" id="ARBA00048531"/>
    </source>
</evidence>
<comment type="caution">
    <text evidence="10">The sequence shown here is derived from an EMBL/GenBank/DDBJ whole genome shotgun (WGS) entry which is preliminary data.</text>
</comment>
<dbReference type="SUPFAM" id="SSF53383">
    <property type="entry name" value="PLP-dependent transferases"/>
    <property type="match status" value="1"/>
</dbReference>
<protein>
    <recommendedName>
        <fullName evidence="6">Cobyric acid synthase</fullName>
    </recommendedName>
</protein>
<dbReference type="SUPFAM" id="SSF52317">
    <property type="entry name" value="Class I glutamine amidotransferase-like"/>
    <property type="match status" value="1"/>
</dbReference>
<dbReference type="SUPFAM" id="SSF52540">
    <property type="entry name" value="P-loop containing nucleoside triphosphate hydrolases"/>
    <property type="match status" value="1"/>
</dbReference>
<dbReference type="Gene3D" id="3.40.640.10">
    <property type="entry name" value="Type I PLP-dependent aspartate aminotransferase-like (Major domain)"/>
    <property type="match status" value="1"/>
</dbReference>
<dbReference type="InterPro" id="IPR004459">
    <property type="entry name" value="CobQ_synth"/>
</dbReference>
<keyword evidence="11" id="KW-1185">Reference proteome</keyword>
<dbReference type="GO" id="GO:0030170">
    <property type="term" value="F:pyridoxal phosphate binding"/>
    <property type="evidence" value="ECO:0007669"/>
    <property type="project" value="InterPro"/>
</dbReference>
<keyword evidence="3 6" id="KW-0169">Cobalamin biosynthesis</keyword>
<evidence type="ECO:0000313" key="11">
    <source>
        <dbReference type="Proteomes" id="UP001165427"/>
    </source>
</evidence>
<comment type="pathway">
    <text evidence="2 6">Cofactor biosynthesis; adenosylcobalamin biosynthesis.</text>
</comment>
<dbReference type="Pfam" id="PF07685">
    <property type="entry name" value="GATase_3"/>
    <property type="match status" value="1"/>
</dbReference>
<dbReference type="GO" id="GO:0015420">
    <property type="term" value="F:ABC-type vitamin B12 transporter activity"/>
    <property type="evidence" value="ECO:0007669"/>
    <property type="project" value="UniProtKB-UniRule"/>
</dbReference>
<dbReference type="Gene3D" id="3.40.50.300">
    <property type="entry name" value="P-loop containing nucleotide triphosphate hydrolases"/>
    <property type="match status" value="1"/>
</dbReference>
<dbReference type="CDD" id="cd00609">
    <property type="entry name" value="AAT_like"/>
    <property type="match status" value="1"/>
</dbReference>
<evidence type="ECO:0000256" key="4">
    <source>
        <dbReference type="ARBA" id="ARBA00022962"/>
    </source>
</evidence>
<dbReference type="GO" id="GO:0009236">
    <property type="term" value="P:cobalamin biosynthetic process"/>
    <property type="evidence" value="ECO:0007669"/>
    <property type="project" value="UniProtKB-UniRule"/>
</dbReference>
<feature type="domain" description="CobB/CobQ-like glutamine amidotransferase" evidence="9">
    <location>
        <begin position="623"/>
        <end position="809"/>
    </location>
</feature>
<dbReference type="InterPro" id="IPR015421">
    <property type="entry name" value="PyrdxlP-dep_Trfase_major"/>
</dbReference>
<dbReference type="PANTHER" id="PTHR21343">
    <property type="entry name" value="DETHIOBIOTIN SYNTHETASE"/>
    <property type="match status" value="1"/>
</dbReference>
<dbReference type="InterPro" id="IPR004839">
    <property type="entry name" value="Aminotransferase_I/II_large"/>
</dbReference>
<dbReference type="Pfam" id="PF01656">
    <property type="entry name" value="CbiA"/>
    <property type="match status" value="1"/>
</dbReference>
<dbReference type="NCBIfam" id="NF001989">
    <property type="entry name" value="PRK00784.1"/>
    <property type="match status" value="1"/>
</dbReference>
<comment type="function">
    <text evidence="6">Catalyzes amidations at positions B, D, E, and G on adenosylcobyrinic A,C-diamide. NH(2) groups are provided by glutamine, and one molecule of ATP is hydrogenolyzed for each amidation.</text>
</comment>
<dbReference type="InterPro" id="IPR005860">
    <property type="entry name" value="CobD"/>
</dbReference>
<dbReference type="Gene3D" id="3.40.50.880">
    <property type="match status" value="1"/>
</dbReference>
<accession>A0AA41UHS2</accession>
<dbReference type="InterPro" id="IPR047045">
    <property type="entry name" value="CobQ_N"/>
</dbReference>
<dbReference type="PANTHER" id="PTHR21343:SF1">
    <property type="entry name" value="COBYRIC ACID SYNTHASE"/>
    <property type="match status" value="1"/>
</dbReference>
<dbReference type="InterPro" id="IPR015424">
    <property type="entry name" value="PyrdxlP-dep_Trfase"/>
</dbReference>
<organism evidence="10 11">
    <name type="scientific">Desulfatitalea alkaliphila</name>
    <dbReference type="NCBI Taxonomy" id="2929485"/>
    <lineage>
        <taxon>Bacteria</taxon>
        <taxon>Pseudomonadati</taxon>
        <taxon>Thermodesulfobacteriota</taxon>
        <taxon>Desulfobacteria</taxon>
        <taxon>Desulfobacterales</taxon>
        <taxon>Desulfosarcinaceae</taxon>
        <taxon>Desulfatitalea</taxon>
    </lineage>
</organism>
<dbReference type="PROSITE" id="PS51274">
    <property type="entry name" value="GATASE_COBBQ"/>
    <property type="match status" value="1"/>
</dbReference>
<dbReference type="Gene3D" id="3.90.1150.10">
    <property type="entry name" value="Aspartate Aminotransferase, domain 1"/>
    <property type="match status" value="1"/>
</dbReference>
<sequence length="863" mass="92138">MGFAHGGYVRALAAAAGCAVEELLDFSANMNPLGPPEGLRGVVAAHLGEVVHYPDPLCQALRESVAGRFGIGPDEVVPGNGSTELIYALPRALGVRRAVLPVPGYIDYGVAAERAGVVVETVPLAADRGFAMDWDALADRLRGDEMVVIGRPSNPAGVLCDGAELVALADRFPDTWFVVDEAFVDFAGDDPSLIRCGRPNVVVLRSMTKFYAIPGIRLGYAVAAEAVARRLNEQLPPWSVGSLAQAVGAALVTETDYAARSRAAVARLRAALQVGLAALPGLRPLPSAANYLLVRMARGGMDARDLAKALLQRRLAIRVCDNYAGLDRYYFRVAVRTDAENERLLALLSEVLGPAERPVPVRRRVRPAPAVMFQGVSSNAGKSVLTAAFCRILLQDGYRVTPFKAQNMSLNSFVTRDGGEMGRAQVVQAQACRLDPDVRMNPVLLKPNSATGAQVIVMGRPVGNMDVGRYIDYKPQAFTAVREAYDALAAESDVMVLEGAGSPAEVNLKHHDIVNMAMARHAQAPVLLVGDIDRGGVFAAFVGTMELLSEAERRMTAGFVINRFRGQQALLGDAMDRTARHTGLPTFGVVPYIPDLGLPEEDSVSFKCGAQDPADRRDVDGVTIAVVDLPHISNFTDIDSLRIEPDVQLRIVRSAADLAAADAVILPGSKNVPGDLRHLQDNGMAGRLLELVRAGDTTLVGICGGLQMLGRTIGDPFALESSGGPAPIQGLGLLPVDTVLASEKTLRLVRARHVASGLSLQGYEIHHGQTVGDGAAPAVVREDGAAVGFDGFGGRIFGTYLHGLFDNDGFRRWFIDDLRQHRGLVPLGKVQAHYDIEPALDRLAAIVRANLDVAAIYRCMGLQ</sequence>
<comment type="catalytic activity">
    <reaction evidence="5">
        <text>O-phospho-L-threonine + H(+) = (R)-1-aminopropan-2-yl phosphate + CO2</text>
        <dbReference type="Rhea" id="RHEA:11492"/>
        <dbReference type="ChEBI" id="CHEBI:15378"/>
        <dbReference type="ChEBI" id="CHEBI:16526"/>
        <dbReference type="ChEBI" id="CHEBI:58563"/>
        <dbReference type="ChEBI" id="CHEBI:58675"/>
        <dbReference type="EC" id="4.1.1.81"/>
    </reaction>
</comment>